<dbReference type="GO" id="GO:0042732">
    <property type="term" value="P:D-xylose metabolic process"/>
    <property type="evidence" value="ECO:0007669"/>
    <property type="project" value="InterPro"/>
</dbReference>
<evidence type="ECO:0000256" key="2">
    <source>
        <dbReference type="ARBA" id="ARBA00004323"/>
    </source>
</evidence>
<dbReference type="InterPro" id="IPR036291">
    <property type="entry name" value="NAD(P)-bd_dom_sf"/>
</dbReference>
<dbReference type="InterPro" id="IPR044516">
    <property type="entry name" value="UXS-like"/>
</dbReference>
<gene>
    <name evidence="14" type="ORF">A3A93_01930</name>
</gene>
<evidence type="ECO:0000256" key="12">
    <source>
        <dbReference type="ARBA" id="ARBA00037859"/>
    </source>
</evidence>
<name>A0A1F7IXZ3_9BACT</name>
<dbReference type="STRING" id="1802061.A3A93_01930"/>
<evidence type="ECO:0000256" key="4">
    <source>
        <dbReference type="ARBA" id="ARBA00022793"/>
    </source>
</evidence>
<keyword evidence="9" id="KW-0472">Membrane</keyword>
<dbReference type="InterPro" id="IPR001509">
    <property type="entry name" value="Epimerase_deHydtase"/>
</dbReference>
<keyword evidence="10" id="KW-0325">Glycoprotein</keyword>
<keyword evidence="4" id="KW-0210">Decarboxylase</keyword>
<dbReference type="GO" id="GO:0070403">
    <property type="term" value="F:NAD+ binding"/>
    <property type="evidence" value="ECO:0007669"/>
    <property type="project" value="InterPro"/>
</dbReference>
<keyword evidence="6" id="KW-1133">Transmembrane helix</keyword>
<dbReference type="SUPFAM" id="SSF51735">
    <property type="entry name" value="NAD(P)-binding Rossmann-fold domains"/>
    <property type="match status" value="1"/>
</dbReference>
<evidence type="ECO:0000256" key="1">
    <source>
        <dbReference type="ARBA" id="ARBA00001911"/>
    </source>
</evidence>
<protein>
    <submittedName>
        <fullName evidence="14">NAD-dependent dehydratase</fullName>
    </submittedName>
</protein>
<evidence type="ECO:0000259" key="13">
    <source>
        <dbReference type="Pfam" id="PF01370"/>
    </source>
</evidence>
<sequence>MNILITGGAGFIGSHLVKKFIDDGNEVYVVDNLLTGNKKNISDLEQEKLHFFEEDIRNFDYKQLPKIDLLYHLASPASPTQYKKYAIETLMTNSFGTFRLMEFCKEGNVKTFVFASTSEVYGDPLEHPQKESYFGNVNTLGPRACYDEGKRFAETLILAYKNKHDLDVRIARIFNTYGPNMEVEDGRVISNFIIQVLHNNPITIYGDGKQTRSFCYVSDMINGLVALGKKDDISGQVINLGNPDERTVLEIANMIKDLLNSKVELVYRTTDSDDPKQRQPDITKAIEVLNWKPEVALEDGLKNTISYFKKKLQPFS</sequence>
<proteinExistence type="predicted"/>
<dbReference type="Pfam" id="PF01370">
    <property type="entry name" value="Epimerase"/>
    <property type="match status" value="1"/>
</dbReference>
<keyword evidence="3" id="KW-0812">Transmembrane</keyword>
<dbReference type="GO" id="GO:0005737">
    <property type="term" value="C:cytoplasm"/>
    <property type="evidence" value="ECO:0007669"/>
    <property type="project" value="TreeGrafter"/>
</dbReference>
<evidence type="ECO:0000256" key="7">
    <source>
        <dbReference type="ARBA" id="ARBA00023027"/>
    </source>
</evidence>
<evidence type="ECO:0000313" key="15">
    <source>
        <dbReference type="Proteomes" id="UP000177141"/>
    </source>
</evidence>
<evidence type="ECO:0000256" key="10">
    <source>
        <dbReference type="ARBA" id="ARBA00023180"/>
    </source>
</evidence>
<evidence type="ECO:0000256" key="8">
    <source>
        <dbReference type="ARBA" id="ARBA00023034"/>
    </source>
</evidence>
<dbReference type="Proteomes" id="UP000177141">
    <property type="component" value="Unassembled WGS sequence"/>
</dbReference>
<comment type="cofactor">
    <cofactor evidence="1">
        <name>NAD(+)</name>
        <dbReference type="ChEBI" id="CHEBI:57540"/>
    </cofactor>
</comment>
<keyword evidence="5" id="KW-0735">Signal-anchor</keyword>
<dbReference type="GO" id="GO:0033320">
    <property type="term" value="P:UDP-D-xylose biosynthetic process"/>
    <property type="evidence" value="ECO:0007669"/>
    <property type="project" value="UniProtKB-UniPathway"/>
</dbReference>
<dbReference type="GO" id="GO:0048040">
    <property type="term" value="F:UDP-glucuronate decarboxylase activity"/>
    <property type="evidence" value="ECO:0007669"/>
    <property type="project" value="TreeGrafter"/>
</dbReference>
<evidence type="ECO:0000313" key="14">
    <source>
        <dbReference type="EMBL" id="OGK48211.1"/>
    </source>
</evidence>
<evidence type="ECO:0000256" key="3">
    <source>
        <dbReference type="ARBA" id="ARBA00022692"/>
    </source>
</evidence>
<dbReference type="PANTHER" id="PTHR43078">
    <property type="entry name" value="UDP-GLUCURONIC ACID DECARBOXYLASE-RELATED"/>
    <property type="match status" value="1"/>
</dbReference>
<dbReference type="EMBL" id="MGAL01000018">
    <property type="protein sequence ID" value="OGK48211.1"/>
    <property type="molecule type" value="Genomic_DNA"/>
</dbReference>
<comment type="subcellular location">
    <subcellularLocation>
        <location evidence="2">Golgi apparatus membrane</location>
        <topology evidence="2">Single-pass type II membrane protein</topology>
    </subcellularLocation>
    <subcellularLocation>
        <location evidence="12">Golgi apparatus</location>
        <location evidence="12">Golgi stack membrane</location>
    </subcellularLocation>
</comment>
<keyword evidence="8" id="KW-0333">Golgi apparatus</keyword>
<evidence type="ECO:0000256" key="9">
    <source>
        <dbReference type="ARBA" id="ARBA00023136"/>
    </source>
</evidence>
<comment type="caution">
    <text evidence="14">The sequence shown here is derived from an EMBL/GenBank/DDBJ whole genome shotgun (WGS) entry which is preliminary data.</text>
</comment>
<dbReference type="CDD" id="cd05230">
    <property type="entry name" value="UGD_SDR_e"/>
    <property type="match status" value="1"/>
</dbReference>
<dbReference type="AlphaFoldDB" id="A0A1F7IXZ3"/>
<reference evidence="14 15" key="1">
    <citation type="journal article" date="2016" name="Nat. Commun.">
        <title>Thousands of microbial genomes shed light on interconnected biogeochemical processes in an aquifer system.</title>
        <authorList>
            <person name="Anantharaman K."/>
            <person name="Brown C.T."/>
            <person name="Hug L.A."/>
            <person name="Sharon I."/>
            <person name="Castelle C.J."/>
            <person name="Probst A.J."/>
            <person name="Thomas B.C."/>
            <person name="Singh A."/>
            <person name="Wilkins M.J."/>
            <person name="Karaoz U."/>
            <person name="Brodie E.L."/>
            <person name="Williams K.H."/>
            <person name="Hubbard S.S."/>
            <person name="Banfield J.F."/>
        </authorList>
    </citation>
    <scope>NUCLEOTIDE SEQUENCE [LARGE SCALE GENOMIC DNA]</scope>
</reference>
<keyword evidence="7" id="KW-0520">NAD</keyword>
<evidence type="ECO:0000256" key="6">
    <source>
        <dbReference type="ARBA" id="ARBA00022989"/>
    </source>
</evidence>
<evidence type="ECO:0000256" key="11">
    <source>
        <dbReference type="ARBA" id="ARBA00023239"/>
    </source>
</evidence>
<dbReference type="PANTHER" id="PTHR43078:SF6">
    <property type="entry name" value="UDP-GLUCURONIC ACID DECARBOXYLASE 1"/>
    <property type="match status" value="1"/>
</dbReference>
<organism evidence="14 15">
    <name type="scientific">Candidatus Roizmanbacteria bacterium RIFCSPLOWO2_01_FULL_38_12</name>
    <dbReference type="NCBI Taxonomy" id="1802061"/>
    <lineage>
        <taxon>Bacteria</taxon>
        <taxon>Candidatus Roizmaniibacteriota</taxon>
    </lineage>
</organism>
<evidence type="ECO:0000256" key="5">
    <source>
        <dbReference type="ARBA" id="ARBA00022968"/>
    </source>
</evidence>
<dbReference type="FunFam" id="3.40.50.720:FF:000065">
    <property type="entry name" value="UDP-glucuronic acid decarboxylase 1"/>
    <property type="match status" value="1"/>
</dbReference>
<keyword evidence="11" id="KW-0456">Lyase</keyword>
<dbReference type="Gene3D" id="3.40.50.720">
    <property type="entry name" value="NAD(P)-binding Rossmann-like Domain"/>
    <property type="match status" value="1"/>
</dbReference>
<feature type="domain" description="NAD-dependent epimerase/dehydratase" evidence="13">
    <location>
        <begin position="3"/>
        <end position="241"/>
    </location>
</feature>
<accession>A0A1F7IXZ3</accession>
<dbReference type="UniPathway" id="UPA00796">
    <property type="reaction ID" value="UER00771"/>
</dbReference>